<dbReference type="InterPro" id="IPR001789">
    <property type="entry name" value="Sig_transdc_resp-reg_receiver"/>
</dbReference>
<dbReference type="Pfam" id="PF00072">
    <property type="entry name" value="Response_reg"/>
    <property type="match status" value="1"/>
</dbReference>
<reference evidence="5" key="1">
    <citation type="submission" date="2010-05" db="EMBL/GenBank/DDBJ databases">
        <title>The draft genome of Desulfonatronospira thiodismutans ASO3-1.</title>
        <authorList>
            <consortium name="US DOE Joint Genome Institute (JGI-PGF)"/>
            <person name="Lucas S."/>
            <person name="Copeland A."/>
            <person name="Lapidus A."/>
            <person name="Cheng J.-F."/>
            <person name="Bruce D."/>
            <person name="Goodwin L."/>
            <person name="Pitluck S."/>
            <person name="Chertkov O."/>
            <person name="Brettin T."/>
            <person name="Detter J.C."/>
            <person name="Han C."/>
            <person name="Land M.L."/>
            <person name="Hauser L."/>
            <person name="Kyrpides N."/>
            <person name="Mikhailova N."/>
            <person name="Muyzer G."/>
            <person name="Woyke T."/>
        </authorList>
    </citation>
    <scope>NUCLEOTIDE SEQUENCE [LARGE SCALE GENOMIC DNA]</scope>
    <source>
        <strain evidence="5">ASO3-1</strain>
    </source>
</reference>
<dbReference type="PROSITE" id="PS50110">
    <property type="entry name" value="RESPONSE_REGULATORY"/>
    <property type="match status" value="1"/>
</dbReference>
<dbReference type="eggNOG" id="COG2204">
    <property type="taxonomic scope" value="Bacteria"/>
</dbReference>
<comment type="caution">
    <text evidence="5">The sequence shown here is derived from an EMBL/GenBank/DDBJ whole genome shotgun (WGS) entry which is preliminary data.</text>
</comment>
<dbReference type="InterPro" id="IPR050595">
    <property type="entry name" value="Bact_response_regulator"/>
</dbReference>
<dbReference type="RefSeq" id="WP_008871067.1">
    <property type="nucleotide sequence ID" value="NZ_ACJN02000003.1"/>
</dbReference>
<dbReference type="Pfam" id="PF01740">
    <property type="entry name" value="STAS"/>
    <property type="match status" value="1"/>
</dbReference>
<dbReference type="SUPFAM" id="SSF52172">
    <property type="entry name" value="CheY-like"/>
    <property type="match status" value="1"/>
</dbReference>
<evidence type="ECO:0000256" key="2">
    <source>
        <dbReference type="PROSITE-ProRule" id="PRU00169"/>
    </source>
</evidence>
<evidence type="ECO:0000313" key="6">
    <source>
        <dbReference type="Proteomes" id="UP000005496"/>
    </source>
</evidence>
<dbReference type="AlphaFoldDB" id="D6SSQ2"/>
<dbReference type="GO" id="GO:0000160">
    <property type="term" value="P:phosphorelay signal transduction system"/>
    <property type="evidence" value="ECO:0007669"/>
    <property type="project" value="InterPro"/>
</dbReference>
<evidence type="ECO:0000259" key="3">
    <source>
        <dbReference type="PROSITE" id="PS50110"/>
    </source>
</evidence>
<feature type="modified residue" description="4-aspartylphosphate" evidence="2">
    <location>
        <position position="52"/>
    </location>
</feature>
<dbReference type="Gene3D" id="3.30.750.24">
    <property type="entry name" value="STAS domain"/>
    <property type="match status" value="1"/>
</dbReference>
<dbReference type="InterPro" id="IPR002645">
    <property type="entry name" value="STAS_dom"/>
</dbReference>
<dbReference type="EMBL" id="ACJN02000003">
    <property type="protein sequence ID" value="EFI33718.1"/>
    <property type="molecule type" value="Genomic_DNA"/>
</dbReference>
<feature type="domain" description="Response regulatory" evidence="3">
    <location>
        <begin position="3"/>
        <end position="117"/>
    </location>
</feature>
<evidence type="ECO:0000256" key="1">
    <source>
        <dbReference type="ARBA" id="ARBA00022553"/>
    </source>
</evidence>
<dbReference type="Proteomes" id="UP000005496">
    <property type="component" value="Unassembled WGS sequence"/>
</dbReference>
<gene>
    <name evidence="5" type="ORF">Dthio_PD1057</name>
</gene>
<dbReference type="InterPro" id="IPR011006">
    <property type="entry name" value="CheY-like_superfamily"/>
</dbReference>
<protein>
    <submittedName>
        <fullName evidence="5">Anti-sigma-factor antagonist</fullName>
    </submittedName>
</protein>
<sequence>MQKVLVIDDEKPTLSMFQLFLKAYGYSVYTAESGEKGLEIFEQEKPPLVISDIKMPGMDGIQVLGRIKEMSPHTEVIIITGHGDADLTIRAMELNATDFLHKPIEKNALQNALKRAVERLGILESSEEQIALSSINGTAIVDIQGNINASHEKRLQEIYQEINEQGKTGVLFRFNPNSSVNGTGIAVFIQILSMCRDNGQKAVITGLSENFQKFFHLVGITRMAEIYEAEDQALSRLQEQAG</sequence>
<dbReference type="Gene3D" id="3.40.50.2300">
    <property type="match status" value="1"/>
</dbReference>
<dbReference type="CDD" id="cd17536">
    <property type="entry name" value="REC_YesN-like"/>
    <property type="match status" value="1"/>
</dbReference>
<dbReference type="PROSITE" id="PS50801">
    <property type="entry name" value="STAS"/>
    <property type="match status" value="1"/>
</dbReference>
<dbReference type="PANTHER" id="PTHR44591:SF3">
    <property type="entry name" value="RESPONSE REGULATORY DOMAIN-CONTAINING PROTEIN"/>
    <property type="match status" value="1"/>
</dbReference>
<evidence type="ECO:0000313" key="5">
    <source>
        <dbReference type="EMBL" id="EFI33718.1"/>
    </source>
</evidence>
<dbReference type="PANTHER" id="PTHR44591">
    <property type="entry name" value="STRESS RESPONSE REGULATOR PROTEIN 1"/>
    <property type="match status" value="1"/>
</dbReference>
<keyword evidence="6" id="KW-1185">Reference proteome</keyword>
<dbReference type="SMART" id="SM00448">
    <property type="entry name" value="REC"/>
    <property type="match status" value="1"/>
</dbReference>
<organism evidence="5 6">
    <name type="scientific">Desulfonatronospira thiodismutans ASO3-1</name>
    <dbReference type="NCBI Taxonomy" id="555779"/>
    <lineage>
        <taxon>Bacteria</taxon>
        <taxon>Pseudomonadati</taxon>
        <taxon>Thermodesulfobacteriota</taxon>
        <taxon>Desulfovibrionia</taxon>
        <taxon>Desulfovibrionales</taxon>
        <taxon>Desulfonatronovibrionaceae</taxon>
        <taxon>Desulfonatronospira</taxon>
    </lineage>
</organism>
<proteinExistence type="predicted"/>
<evidence type="ECO:0000259" key="4">
    <source>
        <dbReference type="PROSITE" id="PS50801"/>
    </source>
</evidence>
<name>D6SSQ2_9BACT</name>
<dbReference type="SUPFAM" id="SSF52091">
    <property type="entry name" value="SpoIIaa-like"/>
    <property type="match status" value="1"/>
</dbReference>
<keyword evidence="1 2" id="KW-0597">Phosphoprotein</keyword>
<accession>D6SSQ2</accession>
<dbReference type="OrthoDB" id="9800029at2"/>
<dbReference type="InterPro" id="IPR036513">
    <property type="entry name" value="STAS_dom_sf"/>
</dbReference>
<feature type="domain" description="STAS" evidence="4">
    <location>
        <begin position="128"/>
        <end position="237"/>
    </location>
</feature>